<protein>
    <recommendedName>
        <fullName evidence="3">Lipoprotein</fullName>
    </recommendedName>
</protein>
<dbReference type="Proteomes" id="UP001344658">
    <property type="component" value="Unassembled WGS sequence"/>
</dbReference>
<name>A0ABU7PC54_9ACTN</name>
<gene>
    <name evidence="1" type="ORF">V2S66_15595</name>
</gene>
<accession>A0ABU7PC54</accession>
<evidence type="ECO:0000313" key="2">
    <source>
        <dbReference type="Proteomes" id="UP001344658"/>
    </source>
</evidence>
<sequence>MLATLCAGTVLSGCLGFGGDPDAGTNGVGKLPAPTIEQQARTAASGAHALRLAGTVVSDGRSYRLDMRLRDNGGVGEVSTQGSTFQLLRVGDDLYLKASAEFYGDGGDDKDSQAAAAKLNGKYVKVPPGDPAYRQFSGLTDKKVLLAGLFVLDGTVTVGAHRKVDSTKTIALDGSQGGSLDVSLKGAPYPLRYVRAGGAGTLTLSDWGQDFSLAAPAGSDVVDYGRTVGATPAPTASQ</sequence>
<keyword evidence="2" id="KW-1185">Reference proteome</keyword>
<evidence type="ECO:0008006" key="3">
    <source>
        <dbReference type="Google" id="ProtNLM"/>
    </source>
</evidence>
<organism evidence="1 2">
    <name type="scientific">Actinacidiphila polyblastidii</name>
    <dbReference type="NCBI Taxonomy" id="3110430"/>
    <lineage>
        <taxon>Bacteria</taxon>
        <taxon>Bacillati</taxon>
        <taxon>Actinomycetota</taxon>
        <taxon>Actinomycetes</taxon>
        <taxon>Kitasatosporales</taxon>
        <taxon>Streptomycetaceae</taxon>
        <taxon>Actinacidiphila</taxon>
    </lineage>
</organism>
<proteinExistence type="predicted"/>
<reference evidence="1 2" key="1">
    <citation type="submission" date="2023-12" db="EMBL/GenBank/DDBJ databases">
        <title>Streptomyces sp. V4-01.</title>
        <authorList>
            <person name="Somphong A."/>
            <person name="Phongsopitanun W."/>
        </authorList>
    </citation>
    <scope>NUCLEOTIDE SEQUENCE [LARGE SCALE GENOMIC DNA]</scope>
    <source>
        <strain evidence="1 2">V4-01</strain>
    </source>
</reference>
<evidence type="ECO:0000313" key="1">
    <source>
        <dbReference type="EMBL" id="MEE4543390.1"/>
    </source>
</evidence>
<comment type="caution">
    <text evidence="1">The sequence shown here is derived from an EMBL/GenBank/DDBJ whole genome shotgun (WGS) entry which is preliminary data.</text>
</comment>
<dbReference type="EMBL" id="JAZEWV010000011">
    <property type="protein sequence ID" value="MEE4543390.1"/>
    <property type="molecule type" value="Genomic_DNA"/>
</dbReference>
<dbReference type="RefSeq" id="WP_330795780.1">
    <property type="nucleotide sequence ID" value="NZ_JAZEWV010000011.1"/>
</dbReference>